<name>F4Q9K7_CACFS</name>
<sequence>MFTKVTKRERDNLVNQVRQLKACRGIEKKIDGVNDKVVGQQSEIDGLNEKIEDQQREIEEQKGVINNLKETYSLLDEKCGKYEKEIEQLKTIIQQLKAQINIKDNNDSLVLGELAFQVESTVYRSFKFTKNFRPKFTHMKEDMAKEWSSLVSKYPFFNDPALVRTIKRLKELRLVLAHPSSDQFSSITHEQLCILVDEIYPTSLPRFKETNNYCKLLLDFLQKENGGQFFKSYCNN</sequence>
<dbReference type="Gene3D" id="1.10.287.1490">
    <property type="match status" value="1"/>
</dbReference>
<dbReference type="RefSeq" id="XP_004354118.1">
    <property type="nucleotide sequence ID" value="XM_004354066.1"/>
</dbReference>
<reference evidence="3" key="1">
    <citation type="journal article" date="2011" name="Genome Res.">
        <title>Phylogeny-wide analysis of social amoeba genomes highlights ancient origins for complex intercellular communication.</title>
        <authorList>
            <person name="Heidel A.J."/>
            <person name="Lawal H.M."/>
            <person name="Felder M."/>
            <person name="Schilde C."/>
            <person name="Helps N.R."/>
            <person name="Tunggal B."/>
            <person name="Rivero F."/>
            <person name="John U."/>
            <person name="Schleicher M."/>
            <person name="Eichinger L."/>
            <person name="Platzer M."/>
            <person name="Noegel A.A."/>
            <person name="Schaap P."/>
            <person name="Gloeckner G."/>
        </authorList>
    </citation>
    <scope>NUCLEOTIDE SEQUENCE [LARGE SCALE GENOMIC DNA]</scope>
    <source>
        <strain evidence="3">SH3</strain>
    </source>
</reference>
<dbReference type="SUPFAM" id="SSF57997">
    <property type="entry name" value="Tropomyosin"/>
    <property type="match status" value="1"/>
</dbReference>
<proteinExistence type="predicted"/>
<dbReference type="EMBL" id="GL883026">
    <property type="protein sequence ID" value="EGG15376.1"/>
    <property type="molecule type" value="Genomic_DNA"/>
</dbReference>
<evidence type="ECO:0000256" key="1">
    <source>
        <dbReference type="SAM" id="Coils"/>
    </source>
</evidence>
<evidence type="ECO:0000313" key="3">
    <source>
        <dbReference type="Proteomes" id="UP000007797"/>
    </source>
</evidence>
<keyword evidence="3" id="KW-1185">Reference proteome</keyword>
<evidence type="ECO:0000313" key="2">
    <source>
        <dbReference type="EMBL" id="EGG15376.1"/>
    </source>
</evidence>
<protein>
    <submittedName>
        <fullName evidence="2">Uncharacterized protein</fullName>
    </submittedName>
</protein>
<feature type="coiled-coil region" evidence="1">
    <location>
        <begin position="37"/>
        <end position="106"/>
    </location>
</feature>
<keyword evidence="1" id="KW-0175">Coiled coil</keyword>
<dbReference type="KEGG" id="dfa:DFA_10210"/>
<dbReference type="Proteomes" id="UP000007797">
    <property type="component" value="Unassembled WGS sequence"/>
</dbReference>
<gene>
    <name evidence="2" type="ORF">DFA_10210</name>
</gene>
<accession>F4Q9K7</accession>
<organism evidence="2 3">
    <name type="scientific">Cavenderia fasciculata</name>
    <name type="common">Slime mold</name>
    <name type="synonym">Dictyostelium fasciculatum</name>
    <dbReference type="NCBI Taxonomy" id="261658"/>
    <lineage>
        <taxon>Eukaryota</taxon>
        <taxon>Amoebozoa</taxon>
        <taxon>Evosea</taxon>
        <taxon>Eumycetozoa</taxon>
        <taxon>Dictyostelia</taxon>
        <taxon>Acytosteliales</taxon>
        <taxon>Cavenderiaceae</taxon>
        <taxon>Cavenderia</taxon>
    </lineage>
</organism>
<dbReference type="AlphaFoldDB" id="F4Q9K7"/>
<dbReference type="GeneID" id="14867428"/>